<keyword evidence="3 6" id="KW-0812">Transmembrane</keyword>
<feature type="transmembrane region" description="Helical" evidence="6">
    <location>
        <begin position="280"/>
        <end position="300"/>
    </location>
</feature>
<dbReference type="RefSeq" id="WP_054967867.1">
    <property type="nucleotide sequence ID" value="NZ_LJCO01000014.1"/>
</dbReference>
<evidence type="ECO:0000256" key="4">
    <source>
        <dbReference type="ARBA" id="ARBA00022989"/>
    </source>
</evidence>
<reference evidence="8 9" key="1">
    <citation type="submission" date="2015-09" db="EMBL/GenBank/DDBJ databases">
        <title>Draft genome sequence of Alicyclobacillus ferrooxydans DSM 22381.</title>
        <authorList>
            <person name="Hemp J."/>
        </authorList>
    </citation>
    <scope>NUCLEOTIDE SEQUENCE [LARGE SCALE GENOMIC DNA]</scope>
    <source>
        <strain evidence="8 9">TC-34</strain>
    </source>
</reference>
<organism evidence="8 9">
    <name type="scientific">Alicyclobacillus ferrooxydans</name>
    <dbReference type="NCBI Taxonomy" id="471514"/>
    <lineage>
        <taxon>Bacteria</taxon>
        <taxon>Bacillati</taxon>
        <taxon>Bacillota</taxon>
        <taxon>Bacilli</taxon>
        <taxon>Bacillales</taxon>
        <taxon>Alicyclobacillaceae</taxon>
        <taxon>Alicyclobacillus</taxon>
    </lineage>
</organism>
<name>A0A0N8PPS4_9BACL</name>
<evidence type="ECO:0000259" key="7">
    <source>
        <dbReference type="PROSITE" id="PS50850"/>
    </source>
</evidence>
<dbReference type="CDD" id="cd17339">
    <property type="entry name" value="MFS_NIMT_CynX_like"/>
    <property type="match status" value="1"/>
</dbReference>
<keyword evidence="4 6" id="KW-1133">Transmembrane helix</keyword>
<protein>
    <submittedName>
        <fullName evidence="8">Transporter</fullName>
    </submittedName>
</protein>
<dbReference type="GO" id="GO:0022857">
    <property type="term" value="F:transmembrane transporter activity"/>
    <property type="evidence" value="ECO:0007669"/>
    <property type="project" value="InterPro"/>
</dbReference>
<evidence type="ECO:0000256" key="6">
    <source>
        <dbReference type="SAM" id="Phobius"/>
    </source>
</evidence>
<feature type="transmembrane region" description="Helical" evidence="6">
    <location>
        <begin position="170"/>
        <end position="192"/>
    </location>
</feature>
<dbReference type="InterPro" id="IPR036259">
    <property type="entry name" value="MFS_trans_sf"/>
</dbReference>
<dbReference type="SUPFAM" id="SSF103473">
    <property type="entry name" value="MFS general substrate transporter"/>
    <property type="match status" value="1"/>
</dbReference>
<feature type="transmembrane region" description="Helical" evidence="6">
    <location>
        <begin position="367"/>
        <end position="389"/>
    </location>
</feature>
<dbReference type="PANTHER" id="PTHR23523:SF2">
    <property type="entry name" value="2-NITROIMIDAZOLE TRANSPORTER"/>
    <property type="match status" value="1"/>
</dbReference>
<feature type="transmembrane region" description="Helical" evidence="6">
    <location>
        <begin position="143"/>
        <end position="164"/>
    </location>
</feature>
<evidence type="ECO:0000256" key="5">
    <source>
        <dbReference type="ARBA" id="ARBA00023136"/>
    </source>
</evidence>
<evidence type="ECO:0000256" key="1">
    <source>
        <dbReference type="ARBA" id="ARBA00004651"/>
    </source>
</evidence>
<keyword evidence="9" id="KW-1185">Reference proteome</keyword>
<gene>
    <name evidence="8" type="ORF">AN477_03880</name>
</gene>
<dbReference type="InterPro" id="IPR011701">
    <property type="entry name" value="MFS"/>
</dbReference>
<feature type="transmembrane region" description="Helical" evidence="6">
    <location>
        <begin position="340"/>
        <end position="361"/>
    </location>
</feature>
<comment type="caution">
    <text evidence="8">The sequence shown here is derived from an EMBL/GenBank/DDBJ whole genome shotgun (WGS) entry which is preliminary data.</text>
</comment>
<dbReference type="OrthoDB" id="9797740at2"/>
<evidence type="ECO:0000256" key="2">
    <source>
        <dbReference type="ARBA" id="ARBA00022448"/>
    </source>
</evidence>
<dbReference type="GO" id="GO:0005886">
    <property type="term" value="C:plasma membrane"/>
    <property type="evidence" value="ECO:0007669"/>
    <property type="project" value="UniProtKB-SubCell"/>
</dbReference>
<feature type="transmembrane region" description="Helical" evidence="6">
    <location>
        <begin position="109"/>
        <end position="131"/>
    </location>
</feature>
<dbReference type="AlphaFoldDB" id="A0A0N8PPS4"/>
<proteinExistence type="predicted"/>
<feature type="transmembrane region" description="Helical" evidence="6">
    <location>
        <begin position="85"/>
        <end position="103"/>
    </location>
</feature>
<feature type="domain" description="Major facilitator superfamily (MFS) profile" evidence="7">
    <location>
        <begin position="18"/>
        <end position="394"/>
    </location>
</feature>
<dbReference type="PATRIC" id="fig|471514.4.peg.646"/>
<evidence type="ECO:0000313" key="8">
    <source>
        <dbReference type="EMBL" id="KPV45133.1"/>
    </source>
</evidence>
<keyword evidence="2" id="KW-0813">Transport</keyword>
<dbReference type="Proteomes" id="UP000050482">
    <property type="component" value="Unassembled WGS sequence"/>
</dbReference>
<sequence length="398" mass="42203">MSSQNIELSQSASTMSKVLLFAGIMLVAANLRTAITGVGPLMDMISKGTGLSFTMEGLLTTLPLLAFAAFSPLAPMIARKIGIERTLGASLLVLTIGILLRYIPLQLTLLTGMLLAGVGIAMGNVLLPGLIKRDFPSQVGLMTGMYTLFMSGWAAVSSGISVPLAKIQGIGWQGSLACWAILSVIGLLVWLPQLRKRHVPRQAKGVGTLWKSLLAWQVTFFMGLQSFLFYVNVAWLPSLLQSRGMSVVMAGFMLSLMQIVSLAASFIVPVVADKLRDQRGLIVSIVILFLIGYIGLLSGINTLDWLWVVFIGLAGGGSISLALALFGLRSQTVDEAAKLSGMAQSIGYLLAAIGPILIGFLHDLTGAWQVPLIVLVASVVLMLITGIGAGRNAYVKSS</sequence>
<dbReference type="PANTHER" id="PTHR23523">
    <property type="match status" value="1"/>
</dbReference>
<feature type="transmembrane region" description="Helical" evidence="6">
    <location>
        <begin position="213"/>
        <end position="235"/>
    </location>
</feature>
<comment type="subcellular location">
    <subcellularLocation>
        <location evidence="1">Cell membrane</location>
        <topology evidence="1">Multi-pass membrane protein</topology>
    </subcellularLocation>
</comment>
<feature type="transmembrane region" description="Helical" evidence="6">
    <location>
        <begin position="247"/>
        <end position="268"/>
    </location>
</feature>
<dbReference type="Pfam" id="PF07690">
    <property type="entry name" value="MFS_1"/>
    <property type="match status" value="1"/>
</dbReference>
<feature type="transmembrane region" description="Helical" evidence="6">
    <location>
        <begin position="306"/>
        <end position="328"/>
    </location>
</feature>
<dbReference type="PROSITE" id="PS50850">
    <property type="entry name" value="MFS"/>
    <property type="match status" value="1"/>
</dbReference>
<dbReference type="InterPro" id="IPR052524">
    <property type="entry name" value="MFS_Cyanate_Porter"/>
</dbReference>
<feature type="transmembrane region" description="Helical" evidence="6">
    <location>
        <begin position="58"/>
        <end position="78"/>
    </location>
</feature>
<dbReference type="InterPro" id="IPR020846">
    <property type="entry name" value="MFS_dom"/>
</dbReference>
<evidence type="ECO:0000313" key="9">
    <source>
        <dbReference type="Proteomes" id="UP000050482"/>
    </source>
</evidence>
<evidence type="ECO:0000256" key="3">
    <source>
        <dbReference type="ARBA" id="ARBA00022692"/>
    </source>
</evidence>
<accession>A0A0N8PPS4</accession>
<dbReference type="Gene3D" id="1.20.1250.20">
    <property type="entry name" value="MFS general substrate transporter like domains"/>
    <property type="match status" value="2"/>
</dbReference>
<dbReference type="STRING" id="471514.AN477_03880"/>
<dbReference type="EMBL" id="LJCO01000014">
    <property type="protein sequence ID" value="KPV45133.1"/>
    <property type="molecule type" value="Genomic_DNA"/>
</dbReference>
<keyword evidence="5 6" id="KW-0472">Membrane</keyword>